<sequence>VVCCVSREAEYSSILTTCFRFSVVLAREKNNVYLERMPRISQIFISEYKVSSEKKSPLQIESYRELLRSDIRQS</sequence>
<keyword evidence="2" id="KW-1185">Reference proteome</keyword>
<dbReference type="Proteomes" id="UP000887013">
    <property type="component" value="Unassembled WGS sequence"/>
</dbReference>
<proteinExistence type="predicted"/>
<comment type="caution">
    <text evidence="1">The sequence shown here is derived from an EMBL/GenBank/DDBJ whole genome shotgun (WGS) entry which is preliminary data.</text>
</comment>
<dbReference type="AlphaFoldDB" id="A0A8X6PCT8"/>
<accession>A0A8X6PCT8</accession>
<name>A0A8X6PCT8_NEPPI</name>
<reference evidence="1" key="1">
    <citation type="submission" date="2020-08" db="EMBL/GenBank/DDBJ databases">
        <title>Multicomponent nature underlies the extraordinary mechanical properties of spider dragline silk.</title>
        <authorList>
            <person name="Kono N."/>
            <person name="Nakamura H."/>
            <person name="Mori M."/>
            <person name="Yoshida Y."/>
            <person name="Ohtoshi R."/>
            <person name="Malay A.D."/>
            <person name="Moran D.A.P."/>
            <person name="Tomita M."/>
            <person name="Numata K."/>
            <person name="Arakawa K."/>
        </authorList>
    </citation>
    <scope>NUCLEOTIDE SEQUENCE</scope>
</reference>
<gene>
    <name evidence="1" type="ORF">NPIL_639971</name>
</gene>
<dbReference type="EMBL" id="BMAW01114184">
    <property type="protein sequence ID" value="GFT60634.1"/>
    <property type="molecule type" value="Genomic_DNA"/>
</dbReference>
<evidence type="ECO:0000313" key="1">
    <source>
        <dbReference type="EMBL" id="GFT60634.1"/>
    </source>
</evidence>
<protein>
    <submittedName>
        <fullName evidence="1">Uncharacterized protein</fullName>
    </submittedName>
</protein>
<feature type="non-terminal residue" evidence="1">
    <location>
        <position position="1"/>
    </location>
</feature>
<organism evidence="1 2">
    <name type="scientific">Nephila pilipes</name>
    <name type="common">Giant wood spider</name>
    <name type="synonym">Nephila maculata</name>
    <dbReference type="NCBI Taxonomy" id="299642"/>
    <lineage>
        <taxon>Eukaryota</taxon>
        <taxon>Metazoa</taxon>
        <taxon>Ecdysozoa</taxon>
        <taxon>Arthropoda</taxon>
        <taxon>Chelicerata</taxon>
        <taxon>Arachnida</taxon>
        <taxon>Araneae</taxon>
        <taxon>Araneomorphae</taxon>
        <taxon>Entelegynae</taxon>
        <taxon>Araneoidea</taxon>
        <taxon>Nephilidae</taxon>
        <taxon>Nephila</taxon>
    </lineage>
</organism>
<evidence type="ECO:0000313" key="2">
    <source>
        <dbReference type="Proteomes" id="UP000887013"/>
    </source>
</evidence>